<keyword evidence="1" id="KW-0472">Membrane</keyword>
<dbReference type="AlphaFoldDB" id="A0AAN7AMU3"/>
<evidence type="ECO:0000256" key="1">
    <source>
        <dbReference type="SAM" id="Phobius"/>
    </source>
</evidence>
<evidence type="ECO:0000313" key="2">
    <source>
        <dbReference type="EMBL" id="KAK4191230.1"/>
    </source>
</evidence>
<organism evidence="2 3">
    <name type="scientific">Podospora australis</name>
    <dbReference type="NCBI Taxonomy" id="1536484"/>
    <lineage>
        <taxon>Eukaryota</taxon>
        <taxon>Fungi</taxon>
        <taxon>Dikarya</taxon>
        <taxon>Ascomycota</taxon>
        <taxon>Pezizomycotina</taxon>
        <taxon>Sordariomycetes</taxon>
        <taxon>Sordariomycetidae</taxon>
        <taxon>Sordariales</taxon>
        <taxon>Podosporaceae</taxon>
        <taxon>Podospora</taxon>
    </lineage>
</organism>
<reference evidence="2" key="1">
    <citation type="journal article" date="2023" name="Mol. Phylogenet. Evol.">
        <title>Genome-scale phylogeny and comparative genomics of the fungal order Sordariales.</title>
        <authorList>
            <person name="Hensen N."/>
            <person name="Bonometti L."/>
            <person name="Westerberg I."/>
            <person name="Brannstrom I.O."/>
            <person name="Guillou S."/>
            <person name="Cros-Aarteil S."/>
            <person name="Calhoun S."/>
            <person name="Haridas S."/>
            <person name="Kuo A."/>
            <person name="Mondo S."/>
            <person name="Pangilinan J."/>
            <person name="Riley R."/>
            <person name="LaButti K."/>
            <person name="Andreopoulos B."/>
            <person name="Lipzen A."/>
            <person name="Chen C."/>
            <person name="Yan M."/>
            <person name="Daum C."/>
            <person name="Ng V."/>
            <person name="Clum A."/>
            <person name="Steindorff A."/>
            <person name="Ohm R.A."/>
            <person name="Martin F."/>
            <person name="Silar P."/>
            <person name="Natvig D.O."/>
            <person name="Lalanne C."/>
            <person name="Gautier V."/>
            <person name="Ament-Velasquez S.L."/>
            <person name="Kruys A."/>
            <person name="Hutchinson M.I."/>
            <person name="Powell A.J."/>
            <person name="Barry K."/>
            <person name="Miller A.N."/>
            <person name="Grigoriev I.V."/>
            <person name="Debuchy R."/>
            <person name="Gladieux P."/>
            <person name="Hiltunen Thoren M."/>
            <person name="Johannesson H."/>
        </authorList>
    </citation>
    <scope>NUCLEOTIDE SEQUENCE</scope>
    <source>
        <strain evidence="2">PSN309</strain>
    </source>
</reference>
<evidence type="ECO:0000313" key="3">
    <source>
        <dbReference type="Proteomes" id="UP001302126"/>
    </source>
</evidence>
<dbReference type="InterPro" id="IPR010775">
    <property type="entry name" value="DUF1365"/>
</dbReference>
<name>A0AAN7AMU3_9PEZI</name>
<reference evidence="2" key="2">
    <citation type="submission" date="2023-05" db="EMBL/GenBank/DDBJ databases">
        <authorList>
            <consortium name="Lawrence Berkeley National Laboratory"/>
            <person name="Steindorff A."/>
            <person name="Hensen N."/>
            <person name="Bonometti L."/>
            <person name="Westerberg I."/>
            <person name="Brannstrom I.O."/>
            <person name="Guillou S."/>
            <person name="Cros-Aarteil S."/>
            <person name="Calhoun S."/>
            <person name="Haridas S."/>
            <person name="Kuo A."/>
            <person name="Mondo S."/>
            <person name="Pangilinan J."/>
            <person name="Riley R."/>
            <person name="Labutti K."/>
            <person name="Andreopoulos B."/>
            <person name="Lipzen A."/>
            <person name="Chen C."/>
            <person name="Yanf M."/>
            <person name="Daum C."/>
            <person name="Ng V."/>
            <person name="Clum A."/>
            <person name="Ohm R."/>
            <person name="Martin F."/>
            <person name="Silar P."/>
            <person name="Natvig D."/>
            <person name="Lalanne C."/>
            <person name="Gautier V."/>
            <person name="Ament-Velasquez S.L."/>
            <person name="Kruys A."/>
            <person name="Hutchinson M.I."/>
            <person name="Powell A.J."/>
            <person name="Barry K."/>
            <person name="Miller A.N."/>
            <person name="Grigoriev I.V."/>
            <person name="Debuchy R."/>
            <person name="Gladieux P."/>
            <person name="Thoren M.H."/>
            <person name="Johannesson H."/>
        </authorList>
    </citation>
    <scope>NUCLEOTIDE SEQUENCE</scope>
    <source>
        <strain evidence="2">PSN309</strain>
    </source>
</reference>
<gene>
    <name evidence="2" type="ORF">QBC35DRAFT_24972</name>
</gene>
<dbReference type="PANTHER" id="PTHR33973">
    <property type="entry name" value="OS07G0153300 PROTEIN"/>
    <property type="match status" value="1"/>
</dbReference>
<feature type="transmembrane region" description="Helical" evidence="1">
    <location>
        <begin position="6"/>
        <end position="36"/>
    </location>
</feature>
<keyword evidence="1" id="KW-0812">Transmembrane</keyword>
<proteinExistence type="predicted"/>
<feature type="transmembrane region" description="Helical" evidence="1">
    <location>
        <begin position="57"/>
        <end position="75"/>
    </location>
</feature>
<protein>
    <submittedName>
        <fullName evidence="2">Uncharacterized protein</fullName>
    </submittedName>
</protein>
<dbReference type="Proteomes" id="UP001302126">
    <property type="component" value="Unassembled WGS sequence"/>
</dbReference>
<accession>A0AAN7AMU3</accession>
<dbReference type="EMBL" id="MU864360">
    <property type="protein sequence ID" value="KAK4191230.1"/>
    <property type="molecule type" value="Genomic_DNA"/>
</dbReference>
<sequence>MAAISLVTPIAALLVAVFSTLYAGHLDAILLVFFTVARQSHRYAPVAIILWDWARPFAVVTITSILTLTCLYRVIRSPIWTEKVETSIPKGPDRVLLFPSRVVHSRPRPVEHRFILSYLLVGIPVDFEENAAGMVSVGVGSKPRLLSSVFPSRKGWFDINPTDYLERGKPELGLRARLDGYLQTQGVDPGVYPIAYLVTAPRFLGYAFNPVSFWYLYDTNKNLQAVILEVNNTFGERRMYIINEAIDGSTGVKAASMIDKDFHVSPFNFPTGDYIINASDPFDRQDESMLGLRVAIMTRSEGFHTTVVSLRSSEPAIDPFAMTAWNKGRFVLSWGWVGLLTMPRILKEAAVLHYKHKLPFWYKPEPLKGTVSRKASSTERQLEPIFRNYLRHLVEQSSSAIEVTYLSSGLDGDITEVMLRASAKAAIRDIEKVHAKDSATDSEKLNLRNGVTSIDKLEFRVLTPVFYSRFVYYAHDMEAFFCELNESSTIWVSQPDLLPKIALKTKGKHTLGSTAVDEYAYFKMIQNLRVRPPKIERPLSSKTKRGVEPQTVDIRNFYISSMDAYVIANESAETQKTYRRCVLKLFLSDRLAFGSVTLLEGQRLLVQSIVAWLLSVIMSGMLLPGNRR</sequence>
<dbReference type="Pfam" id="PF07103">
    <property type="entry name" value="DUF1365"/>
    <property type="match status" value="1"/>
</dbReference>
<keyword evidence="1" id="KW-1133">Transmembrane helix</keyword>
<dbReference type="PANTHER" id="PTHR33973:SF4">
    <property type="entry name" value="OS07G0153300 PROTEIN"/>
    <property type="match status" value="1"/>
</dbReference>
<keyword evidence="3" id="KW-1185">Reference proteome</keyword>
<feature type="transmembrane region" description="Helical" evidence="1">
    <location>
        <begin position="604"/>
        <end position="623"/>
    </location>
</feature>
<comment type="caution">
    <text evidence="2">The sequence shown here is derived from an EMBL/GenBank/DDBJ whole genome shotgun (WGS) entry which is preliminary data.</text>
</comment>